<sequence length="124" mass="13651">MAKKTPEQKAAEERRYIAACGAANAAELEPFLTDPNQAIRATAAMNPDADAAILDRFADDRFWGVRMEVIRNANVSEATLRRLLEPRLPKRGVVHHAAREKLEERGVAFGADGMPLDWAQDAAP</sequence>
<proteinExistence type="predicted"/>
<evidence type="ECO:0000313" key="1">
    <source>
        <dbReference type="EMBL" id="RGE41814.1"/>
    </source>
</evidence>
<dbReference type="InterPro" id="IPR016024">
    <property type="entry name" value="ARM-type_fold"/>
</dbReference>
<dbReference type="InterPro" id="IPR011989">
    <property type="entry name" value="ARM-like"/>
</dbReference>
<dbReference type="OrthoDB" id="8857165at2"/>
<dbReference type="SUPFAM" id="SSF48371">
    <property type="entry name" value="ARM repeat"/>
    <property type="match status" value="1"/>
</dbReference>
<dbReference type="Gene3D" id="1.25.10.10">
    <property type="entry name" value="Leucine-rich Repeat Variant"/>
    <property type="match status" value="1"/>
</dbReference>
<gene>
    <name evidence="1" type="ORF">DZC30_17675</name>
</gene>
<reference evidence="1 2" key="1">
    <citation type="submission" date="2018-08" db="EMBL/GenBank/DDBJ databases">
        <title>Comamonas testosteroni strain SWCO2.</title>
        <authorList>
            <person name="Jiang N."/>
            <person name="Zhang X.Z."/>
        </authorList>
    </citation>
    <scope>NUCLEOTIDE SEQUENCE [LARGE SCALE GENOMIC DNA]</scope>
    <source>
        <strain evidence="1 2">SWCO2</strain>
    </source>
</reference>
<evidence type="ECO:0008006" key="3">
    <source>
        <dbReference type="Google" id="ProtNLM"/>
    </source>
</evidence>
<evidence type="ECO:0000313" key="2">
    <source>
        <dbReference type="Proteomes" id="UP000261948"/>
    </source>
</evidence>
<dbReference type="EMBL" id="QURR01000026">
    <property type="protein sequence ID" value="RGE41814.1"/>
    <property type="molecule type" value="Genomic_DNA"/>
</dbReference>
<name>A0A373FCC1_COMTE</name>
<organism evidence="1 2">
    <name type="scientific">Comamonas testosteroni</name>
    <name type="common">Pseudomonas testosteroni</name>
    <dbReference type="NCBI Taxonomy" id="285"/>
    <lineage>
        <taxon>Bacteria</taxon>
        <taxon>Pseudomonadati</taxon>
        <taxon>Pseudomonadota</taxon>
        <taxon>Betaproteobacteria</taxon>
        <taxon>Burkholderiales</taxon>
        <taxon>Comamonadaceae</taxon>
        <taxon>Comamonas</taxon>
    </lineage>
</organism>
<dbReference type="Proteomes" id="UP000261948">
    <property type="component" value="Unassembled WGS sequence"/>
</dbReference>
<protein>
    <recommendedName>
        <fullName evidence="3">Leucine rich repeat variant</fullName>
    </recommendedName>
</protein>
<dbReference type="AlphaFoldDB" id="A0A373FCC1"/>
<accession>A0A373FCC1</accession>
<comment type="caution">
    <text evidence="1">The sequence shown here is derived from an EMBL/GenBank/DDBJ whole genome shotgun (WGS) entry which is preliminary data.</text>
</comment>
<keyword evidence="2" id="KW-1185">Reference proteome</keyword>